<dbReference type="AlphaFoldDB" id="A0A1B1MXN8"/>
<dbReference type="Proteomes" id="UP000092573">
    <property type="component" value="Chromosome"/>
</dbReference>
<feature type="compositionally biased region" description="Basic residues" evidence="1">
    <location>
        <begin position="11"/>
        <end position="27"/>
    </location>
</feature>
<evidence type="ECO:0000313" key="3">
    <source>
        <dbReference type="Proteomes" id="UP000092573"/>
    </source>
</evidence>
<reference evidence="2 3" key="1">
    <citation type="submission" date="2016-01" db="EMBL/GenBank/DDBJ databases">
        <title>Complete Genome Sequence of Paenibacillus yonginensis DCY84, a novel Plant Growth-Promoting Bacteria with Elicitation of Induced Systemic Resistance.</title>
        <authorList>
            <person name="Kim Y.J."/>
            <person name="Yang D.C."/>
            <person name="Sukweenadhi J."/>
        </authorList>
    </citation>
    <scope>NUCLEOTIDE SEQUENCE [LARGE SCALE GENOMIC DNA]</scope>
    <source>
        <strain evidence="2 3">DCY84</strain>
    </source>
</reference>
<feature type="compositionally biased region" description="Basic and acidic residues" evidence="1">
    <location>
        <begin position="1"/>
        <end position="10"/>
    </location>
</feature>
<evidence type="ECO:0000256" key="1">
    <source>
        <dbReference type="SAM" id="MobiDB-lite"/>
    </source>
</evidence>
<dbReference type="KEGG" id="pyg:AWM70_04625"/>
<name>A0A1B1MXN8_9BACL</name>
<dbReference type="STRING" id="1462996.AWM70_04625"/>
<keyword evidence="3" id="KW-1185">Reference proteome</keyword>
<feature type="region of interest" description="Disordered" evidence="1">
    <location>
        <begin position="1"/>
        <end position="28"/>
    </location>
</feature>
<proteinExistence type="predicted"/>
<dbReference type="EMBL" id="CP014167">
    <property type="protein sequence ID" value="ANS73940.1"/>
    <property type="molecule type" value="Genomic_DNA"/>
</dbReference>
<sequence>MIIAKLEKTKGQNRQKKDKNPRKKHATRAFVRVPILRTPIMGEEKPDEDLMGKRKSSPRLSTTFGDVDIFIMSGGCRNIHRRPKKACGGSRLFFKRPLLWYDNDIN</sequence>
<protein>
    <submittedName>
        <fullName evidence="2">Uncharacterized protein</fullName>
    </submittedName>
</protein>
<gene>
    <name evidence="2" type="ORF">AWM70_04625</name>
</gene>
<evidence type="ECO:0000313" key="2">
    <source>
        <dbReference type="EMBL" id="ANS73940.1"/>
    </source>
</evidence>
<organism evidence="2 3">
    <name type="scientific">Paenibacillus yonginensis</name>
    <dbReference type="NCBI Taxonomy" id="1462996"/>
    <lineage>
        <taxon>Bacteria</taxon>
        <taxon>Bacillati</taxon>
        <taxon>Bacillota</taxon>
        <taxon>Bacilli</taxon>
        <taxon>Bacillales</taxon>
        <taxon>Paenibacillaceae</taxon>
        <taxon>Paenibacillus</taxon>
    </lineage>
</organism>
<accession>A0A1B1MXN8</accession>